<keyword evidence="2" id="KW-0805">Transcription regulation</keyword>
<dbReference type="EMBL" id="JBJKBG010000009">
    <property type="protein sequence ID" value="KAL3723190.1"/>
    <property type="molecule type" value="Genomic_DNA"/>
</dbReference>
<name>A0ABD3J8P4_EUCGL</name>
<dbReference type="SMART" id="SM00432">
    <property type="entry name" value="MADS"/>
    <property type="match status" value="1"/>
</dbReference>
<dbReference type="SUPFAM" id="SSF55455">
    <property type="entry name" value="SRF-like"/>
    <property type="match status" value="1"/>
</dbReference>
<proteinExistence type="predicted"/>
<dbReference type="Gene3D" id="3.40.1810.10">
    <property type="entry name" value="Transcription factor, MADS-box"/>
    <property type="match status" value="1"/>
</dbReference>
<evidence type="ECO:0000256" key="4">
    <source>
        <dbReference type="ARBA" id="ARBA00023163"/>
    </source>
</evidence>
<keyword evidence="3" id="KW-0238">DNA-binding</keyword>
<evidence type="ECO:0000256" key="2">
    <source>
        <dbReference type="ARBA" id="ARBA00023015"/>
    </source>
</evidence>
<dbReference type="PANTHER" id="PTHR11945">
    <property type="entry name" value="MADS BOX PROTEIN"/>
    <property type="match status" value="1"/>
</dbReference>
<evidence type="ECO:0000256" key="5">
    <source>
        <dbReference type="ARBA" id="ARBA00023242"/>
    </source>
</evidence>
<evidence type="ECO:0000259" key="6">
    <source>
        <dbReference type="PROSITE" id="PS50066"/>
    </source>
</evidence>
<evidence type="ECO:0000313" key="8">
    <source>
        <dbReference type="Proteomes" id="UP001634007"/>
    </source>
</evidence>
<dbReference type="PROSITE" id="PS50066">
    <property type="entry name" value="MADS_BOX_2"/>
    <property type="match status" value="1"/>
</dbReference>
<comment type="caution">
    <text evidence="7">The sequence shown here is derived from an EMBL/GenBank/DDBJ whole genome shotgun (WGS) entry which is preliminary data.</text>
</comment>
<keyword evidence="8" id="KW-1185">Reference proteome</keyword>
<dbReference type="Pfam" id="PF00319">
    <property type="entry name" value="SRF-TF"/>
    <property type="match status" value="1"/>
</dbReference>
<dbReference type="InterPro" id="IPR002100">
    <property type="entry name" value="TF_MADSbox"/>
</dbReference>
<evidence type="ECO:0000256" key="1">
    <source>
        <dbReference type="ARBA" id="ARBA00004123"/>
    </source>
</evidence>
<protein>
    <recommendedName>
        <fullName evidence="6">MADS-box domain-containing protein</fullName>
    </recommendedName>
</protein>
<comment type="subcellular location">
    <subcellularLocation>
        <location evidence="1">Nucleus</location>
    </subcellularLocation>
</comment>
<gene>
    <name evidence="7" type="ORF">ACJRO7_035378</name>
</gene>
<feature type="domain" description="MADS-box" evidence="6">
    <location>
        <begin position="1"/>
        <end position="54"/>
    </location>
</feature>
<sequence length="181" mass="20207">MMTKEGANARQATSSKRRPGLLKKASELYAFCAIEMAVIVLSPRGKPFYFGHPSVDATVDMREHPKMACIDATQQAQTDRQQILEKLNKQYVDVLEQLKAGMKGAKELSDIKPLRFENFSFNDFVVFGKWLEDVENAVDKRRTELLALESSSSTPCPGAIKASVRSQNDKCDYPCKAQVGN</sequence>
<reference evidence="7 8" key="1">
    <citation type="submission" date="2024-11" db="EMBL/GenBank/DDBJ databases">
        <title>Chromosome-level genome assembly of Eucalyptus globulus Labill. provides insights into its genome evolution.</title>
        <authorList>
            <person name="Li X."/>
        </authorList>
    </citation>
    <scope>NUCLEOTIDE SEQUENCE [LARGE SCALE GENOMIC DNA]</scope>
    <source>
        <strain evidence="7">CL2024</strain>
        <tissue evidence="7">Fresh tender leaves</tissue>
    </source>
</reference>
<dbReference type="PANTHER" id="PTHR11945:SF766">
    <property type="entry name" value="AGAMOUS-LIKE MADS-BOX PROTEIN AGL19"/>
    <property type="match status" value="1"/>
</dbReference>
<keyword evidence="5" id="KW-0539">Nucleus</keyword>
<dbReference type="Proteomes" id="UP001634007">
    <property type="component" value="Unassembled WGS sequence"/>
</dbReference>
<organism evidence="7 8">
    <name type="scientific">Eucalyptus globulus</name>
    <name type="common">Tasmanian blue gum</name>
    <dbReference type="NCBI Taxonomy" id="34317"/>
    <lineage>
        <taxon>Eukaryota</taxon>
        <taxon>Viridiplantae</taxon>
        <taxon>Streptophyta</taxon>
        <taxon>Embryophyta</taxon>
        <taxon>Tracheophyta</taxon>
        <taxon>Spermatophyta</taxon>
        <taxon>Magnoliopsida</taxon>
        <taxon>eudicotyledons</taxon>
        <taxon>Gunneridae</taxon>
        <taxon>Pentapetalae</taxon>
        <taxon>rosids</taxon>
        <taxon>malvids</taxon>
        <taxon>Myrtales</taxon>
        <taxon>Myrtaceae</taxon>
        <taxon>Myrtoideae</taxon>
        <taxon>Eucalypteae</taxon>
        <taxon>Eucalyptus</taxon>
    </lineage>
</organism>
<dbReference type="AlphaFoldDB" id="A0ABD3J8P4"/>
<evidence type="ECO:0000256" key="3">
    <source>
        <dbReference type="ARBA" id="ARBA00023125"/>
    </source>
</evidence>
<dbReference type="GO" id="GO:0003677">
    <property type="term" value="F:DNA binding"/>
    <property type="evidence" value="ECO:0007669"/>
    <property type="project" value="UniProtKB-KW"/>
</dbReference>
<dbReference type="InterPro" id="IPR036879">
    <property type="entry name" value="TF_MADSbox_sf"/>
</dbReference>
<dbReference type="PRINTS" id="PR00404">
    <property type="entry name" value="MADSDOMAIN"/>
</dbReference>
<accession>A0ABD3J8P4</accession>
<evidence type="ECO:0000313" key="7">
    <source>
        <dbReference type="EMBL" id="KAL3723190.1"/>
    </source>
</evidence>
<keyword evidence="4" id="KW-0804">Transcription</keyword>
<dbReference type="GO" id="GO:0005634">
    <property type="term" value="C:nucleus"/>
    <property type="evidence" value="ECO:0007669"/>
    <property type="project" value="UniProtKB-SubCell"/>
</dbReference>